<protein>
    <submittedName>
        <fullName evidence="2">Uncharacterized protein</fullName>
    </submittedName>
</protein>
<name>A0ABQ6FL86_9RHOO</name>
<evidence type="ECO:0000313" key="2">
    <source>
        <dbReference type="EMBL" id="GLT24830.1"/>
    </source>
</evidence>
<reference evidence="3" key="1">
    <citation type="journal article" date="2019" name="Int. J. Syst. Evol. Microbiol.">
        <title>The Global Catalogue of Microorganisms (GCM) 10K type strain sequencing project: providing services to taxonomists for standard genome sequencing and annotation.</title>
        <authorList>
            <consortium name="The Broad Institute Genomics Platform"/>
            <consortium name="The Broad Institute Genome Sequencing Center for Infectious Disease"/>
            <person name="Wu L."/>
            <person name="Ma J."/>
        </authorList>
    </citation>
    <scope>NUCLEOTIDE SEQUENCE [LARGE SCALE GENOMIC DNA]</scope>
    <source>
        <strain evidence="3">NBRC 102407</strain>
    </source>
</reference>
<gene>
    <name evidence="2" type="ORF">GCM10007933_43420</name>
</gene>
<comment type="caution">
    <text evidence="2">The sequence shown here is derived from an EMBL/GenBank/DDBJ whole genome shotgun (WGS) entry which is preliminary data.</text>
</comment>
<evidence type="ECO:0000313" key="3">
    <source>
        <dbReference type="Proteomes" id="UP001157167"/>
    </source>
</evidence>
<feature type="region of interest" description="Disordered" evidence="1">
    <location>
        <begin position="1"/>
        <end position="42"/>
    </location>
</feature>
<evidence type="ECO:0000256" key="1">
    <source>
        <dbReference type="SAM" id="MobiDB-lite"/>
    </source>
</evidence>
<proteinExistence type="predicted"/>
<sequence>MEANQLEKKEGDRSSAWIEKRQNQERKESGEKNLLDPGINGI</sequence>
<dbReference type="Proteomes" id="UP001157167">
    <property type="component" value="Unassembled WGS sequence"/>
</dbReference>
<dbReference type="EMBL" id="BSPX01000332">
    <property type="protein sequence ID" value="GLT24830.1"/>
    <property type="molecule type" value="Genomic_DNA"/>
</dbReference>
<keyword evidence="3" id="KW-1185">Reference proteome</keyword>
<organism evidence="2 3">
    <name type="scientific">Zoogloea oryzae</name>
    <dbReference type="NCBI Taxonomy" id="310767"/>
    <lineage>
        <taxon>Bacteria</taxon>
        <taxon>Pseudomonadati</taxon>
        <taxon>Pseudomonadota</taxon>
        <taxon>Betaproteobacteria</taxon>
        <taxon>Rhodocyclales</taxon>
        <taxon>Zoogloeaceae</taxon>
        <taxon>Zoogloea</taxon>
    </lineage>
</organism>
<accession>A0ABQ6FL86</accession>
<feature type="compositionally biased region" description="Basic and acidic residues" evidence="1">
    <location>
        <begin position="1"/>
        <end position="34"/>
    </location>
</feature>